<organism evidence="2 3">
    <name type="scientific">Eiseniibacteriota bacterium</name>
    <dbReference type="NCBI Taxonomy" id="2212470"/>
    <lineage>
        <taxon>Bacteria</taxon>
        <taxon>Candidatus Eiseniibacteriota</taxon>
    </lineage>
</organism>
<evidence type="ECO:0000256" key="1">
    <source>
        <dbReference type="SAM" id="MobiDB-lite"/>
    </source>
</evidence>
<reference evidence="2" key="1">
    <citation type="submission" date="2020-04" db="EMBL/GenBank/DDBJ databases">
        <authorList>
            <person name="Zhang T."/>
        </authorList>
    </citation>
    <scope>NUCLEOTIDE SEQUENCE</scope>
    <source>
        <strain evidence="2">HKST-UBA01</strain>
    </source>
</reference>
<dbReference type="AlphaFoldDB" id="A0A956LVQ6"/>
<name>A0A956LVQ6_UNCEI</name>
<evidence type="ECO:0000313" key="2">
    <source>
        <dbReference type="EMBL" id="MCA9726585.1"/>
    </source>
</evidence>
<dbReference type="Proteomes" id="UP000697710">
    <property type="component" value="Unassembled WGS sequence"/>
</dbReference>
<proteinExistence type="predicted"/>
<dbReference type="Gene3D" id="3.20.20.150">
    <property type="entry name" value="Divalent-metal-dependent TIM barrel enzymes"/>
    <property type="match status" value="1"/>
</dbReference>
<reference evidence="2" key="2">
    <citation type="journal article" date="2021" name="Microbiome">
        <title>Successional dynamics and alternative stable states in a saline activated sludge microbial community over 9 years.</title>
        <authorList>
            <person name="Wang Y."/>
            <person name="Ye J."/>
            <person name="Ju F."/>
            <person name="Liu L."/>
            <person name="Boyd J.A."/>
            <person name="Deng Y."/>
            <person name="Parks D.H."/>
            <person name="Jiang X."/>
            <person name="Yin X."/>
            <person name="Woodcroft B.J."/>
            <person name="Tyson G.W."/>
            <person name="Hugenholtz P."/>
            <person name="Polz M.F."/>
            <person name="Zhang T."/>
        </authorList>
    </citation>
    <scope>NUCLEOTIDE SEQUENCE</scope>
    <source>
        <strain evidence="2">HKST-UBA01</strain>
    </source>
</reference>
<evidence type="ECO:0000313" key="3">
    <source>
        <dbReference type="Proteomes" id="UP000697710"/>
    </source>
</evidence>
<dbReference type="PANTHER" id="PTHR42194">
    <property type="entry name" value="UPF0276 PROTEIN HI_1600"/>
    <property type="match status" value="1"/>
</dbReference>
<comment type="caution">
    <text evidence="2">The sequence shown here is derived from an EMBL/GenBank/DDBJ whole genome shotgun (WGS) entry which is preliminary data.</text>
</comment>
<feature type="region of interest" description="Disordered" evidence="1">
    <location>
        <begin position="290"/>
        <end position="347"/>
    </location>
</feature>
<dbReference type="EMBL" id="JAGQHR010000045">
    <property type="protein sequence ID" value="MCA9726585.1"/>
    <property type="molecule type" value="Genomic_DNA"/>
</dbReference>
<protein>
    <submittedName>
        <fullName evidence="2">DUF692 family protein</fullName>
    </submittedName>
</protein>
<feature type="compositionally biased region" description="Basic and acidic residues" evidence="1">
    <location>
        <begin position="300"/>
        <end position="323"/>
    </location>
</feature>
<gene>
    <name evidence="2" type="ORF">KC729_02815</name>
</gene>
<sequence length="646" mass="70628">MRFLERVRNLPCLGVGVSTEYGAGAGTGALDPAKLARAHPEYAGFLEIGIETDSGLDPHAEEWISAGRPVTYHYLDVNLEEPADLDDEWLAEVRRIADRIRPAWICGDAGMWHFGGREPGHMLLLPPVLCEEAAQALAAGIRRLRTATGREVLPENPPGVVFLGDRHLLDFFARVCELGDTGMLLDCAHLAIYQEHHGLAPLTGLDRFPLDRVVELHVAGAGRRDVDGWSWINDDHSTAVLDQTWEILEHVVPRCPNLRAIVFECERNSLEDALPGFARIASIWDRREGGGSLAGESDTAVERSRAEERGHSKAERPDPHADSETGGALEPSSDRAPSGPEGPDTKANTLQRVMVRMLFDLDFATRVLEEPARTLAGLDLPPDAVAWLRRPDPRVWRADLERPGRARRVLMEEFAASLAVIAESTQRLAVCDEFFRSDALHACIQTRGSLALTFGAYLQENAAALKDPRAWPLAVLETEIARLRRTAPADPDETVDADALTSQLGAGSGESMPVRLASDRHLVETRSGTAQLHEEILGSLESTGSALADAVASPPPLPFEHLDPNEPEYLLLELDREPGTRRHWLVGALEITAELYTLLRAAESPIRLTELERTASELGAADGSREILIGLIEAGVLVPESRESTP</sequence>
<dbReference type="PANTHER" id="PTHR42194:SF1">
    <property type="entry name" value="UPF0276 PROTEIN HI_1600"/>
    <property type="match status" value="1"/>
</dbReference>
<dbReference type="InterPro" id="IPR007801">
    <property type="entry name" value="MbnB/TglH/ChrH"/>
</dbReference>
<dbReference type="Pfam" id="PF05114">
    <property type="entry name" value="MbnB_TglH_ChrH"/>
    <property type="match status" value="1"/>
</dbReference>
<accession>A0A956LVQ6</accession>